<reference evidence="1" key="2">
    <citation type="submission" date="2022-06" db="UniProtKB">
        <authorList>
            <consortium name="EnsemblMetazoa"/>
        </authorList>
    </citation>
    <scope>IDENTIFICATION</scope>
    <source>
        <strain evidence="1">DF5081</strain>
    </source>
</reference>
<name>A0A8R1IDI6_CAEJA</name>
<evidence type="ECO:0000313" key="1">
    <source>
        <dbReference type="EnsemblMetazoa" id="CJA32291.1"/>
    </source>
</evidence>
<evidence type="ECO:0000313" key="2">
    <source>
        <dbReference type="Proteomes" id="UP000005237"/>
    </source>
</evidence>
<keyword evidence="2" id="KW-1185">Reference proteome</keyword>
<reference evidence="2" key="1">
    <citation type="submission" date="2010-08" db="EMBL/GenBank/DDBJ databases">
        <authorList>
            <consortium name="Caenorhabditis japonica Sequencing Consortium"/>
            <person name="Wilson R.K."/>
        </authorList>
    </citation>
    <scope>NUCLEOTIDE SEQUENCE [LARGE SCALE GENOMIC DNA]</scope>
    <source>
        <strain evidence="2">DF5081</strain>
    </source>
</reference>
<dbReference type="AlphaFoldDB" id="A0A8R1IDI6"/>
<protein>
    <submittedName>
        <fullName evidence="1">Uncharacterized protein</fullName>
    </submittedName>
</protein>
<accession>A0A8R1IDI6</accession>
<sequence length="145" mass="16519">PRAPPKYALPQNRAKRNRWIETLAAGNQEYKRRLTSSLRGGITQFICDFHVSDSSFEINGFGEWRLLRNAMPDPRLVSSDKRGLRVYLVDKCRDETFWERALWKAADELSQMGNEEADLIIGTQFLVETEQTTGGGNEGVEIANQ</sequence>
<organism evidence="1 2">
    <name type="scientific">Caenorhabditis japonica</name>
    <dbReference type="NCBI Taxonomy" id="281687"/>
    <lineage>
        <taxon>Eukaryota</taxon>
        <taxon>Metazoa</taxon>
        <taxon>Ecdysozoa</taxon>
        <taxon>Nematoda</taxon>
        <taxon>Chromadorea</taxon>
        <taxon>Rhabditida</taxon>
        <taxon>Rhabditina</taxon>
        <taxon>Rhabditomorpha</taxon>
        <taxon>Rhabditoidea</taxon>
        <taxon>Rhabditidae</taxon>
        <taxon>Peloderinae</taxon>
        <taxon>Caenorhabditis</taxon>
    </lineage>
</organism>
<dbReference type="Proteomes" id="UP000005237">
    <property type="component" value="Unassembled WGS sequence"/>
</dbReference>
<dbReference type="EnsemblMetazoa" id="CJA32291.1">
    <property type="protein sequence ID" value="CJA32291.1"/>
    <property type="gene ID" value="WBGene00208138"/>
</dbReference>
<proteinExistence type="predicted"/>